<dbReference type="AlphaFoldDB" id="A0A6A6SUL7"/>
<keyword evidence="5" id="KW-0004">4Fe-4S</keyword>
<proteinExistence type="inferred from homology"/>
<dbReference type="SUPFAM" id="SSF102114">
    <property type="entry name" value="Radical SAM enzymes"/>
    <property type="match status" value="1"/>
</dbReference>
<dbReference type="EC" id="2.8.1.6" evidence="4"/>
<dbReference type="EMBL" id="MU004425">
    <property type="protein sequence ID" value="KAF2651456.1"/>
    <property type="molecule type" value="Genomic_DNA"/>
</dbReference>
<dbReference type="OrthoDB" id="2414104at2759"/>
<evidence type="ECO:0000313" key="18">
    <source>
        <dbReference type="Proteomes" id="UP000799324"/>
    </source>
</evidence>
<evidence type="ECO:0000256" key="10">
    <source>
        <dbReference type="ARBA" id="ARBA00022756"/>
    </source>
</evidence>
<dbReference type="InterPro" id="IPR007197">
    <property type="entry name" value="rSAM"/>
</dbReference>
<keyword evidence="11" id="KW-0408">Iron</keyword>
<dbReference type="GO" id="GO:0051539">
    <property type="term" value="F:4 iron, 4 sulfur cluster binding"/>
    <property type="evidence" value="ECO:0007669"/>
    <property type="project" value="UniProtKB-KW"/>
</dbReference>
<dbReference type="Pfam" id="PF04055">
    <property type="entry name" value="Radical_SAM"/>
    <property type="match status" value="1"/>
</dbReference>
<comment type="cofactor">
    <cofactor evidence="1">
        <name>[4Fe-4S] cluster</name>
        <dbReference type="ChEBI" id="CHEBI:49883"/>
    </cofactor>
</comment>
<dbReference type="GO" id="GO:0004076">
    <property type="term" value="F:biotin synthase activity"/>
    <property type="evidence" value="ECO:0007669"/>
    <property type="project" value="UniProtKB-EC"/>
</dbReference>
<comment type="cofactor">
    <cofactor evidence="14">
        <name>[2Fe-2S] cluster</name>
        <dbReference type="ChEBI" id="CHEBI:190135"/>
    </cofactor>
</comment>
<evidence type="ECO:0000256" key="5">
    <source>
        <dbReference type="ARBA" id="ARBA00022485"/>
    </source>
</evidence>
<dbReference type="GO" id="GO:0046872">
    <property type="term" value="F:metal ion binding"/>
    <property type="evidence" value="ECO:0007669"/>
    <property type="project" value="UniProtKB-KW"/>
</dbReference>
<dbReference type="GO" id="GO:0051537">
    <property type="term" value="F:2 iron, 2 sulfur cluster binding"/>
    <property type="evidence" value="ECO:0007669"/>
    <property type="project" value="UniProtKB-KW"/>
</dbReference>
<evidence type="ECO:0000256" key="6">
    <source>
        <dbReference type="ARBA" id="ARBA00022679"/>
    </source>
</evidence>
<dbReference type="SFLD" id="SFLDG01060">
    <property type="entry name" value="BATS_domain_containing"/>
    <property type="match status" value="1"/>
</dbReference>
<dbReference type="Pfam" id="PF06968">
    <property type="entry name" value="BATS"/>
    <property type="match status" value="1"/>
</dbReference>
<dbReference type="PANTHER" id="PTHR22976:SF2">
    <property type="entry name" value="BIOTIN SYNTHASE, MITOCHONDRIAL"/>
    <property type="match status" value="1"/>
</dbReference>
<dbReference type="InterPro" id="IPR024177">
    <property type="entry name" value="Biotin_synthase"/>
</dbReference>
<feature type="compositionally biased region" description="Basic and acidic residues" evidence="15">
    <location>
        <begin position="397"/>
        <end position="408"/>
    </location>
</feature>
<evidence type="ECO:0000256" key="2">
    <source>
        <dbReference type="ARBA" id="ARBA00004942"/>
    </source>
</evidence>
<dbReference type="PANTHER" id="PTHR22976">
    <property type="entry name" value="BIOTIN SYNTHASE"/>
    <property type="match status" value="1"/>
</dbReference>
<dbReference type="SMART" id="SM00876">
    <property type="entry name" value="BATS"/>
    <property type="match status" value="1"/>
</dbReference>
<dbReference type="GO" id="GO:0005739">
    <property type="term" value="C:mitochondrion"/>
    <property type="evidence" value="ECO:0007669"/>
    <property type="project" value="TreeGrafter"/>
</dbReference>
<evidence type="ECO:0000256" key="13">
    <source>
        <dbReference type="ARBA" id="ARBA00023128"/>
    </source>
</evidence>
<dbReference type="GO" id="GO:0009102">
    <property type="term" value="P:biotin biosynthetic process"/>
    <property type="evidence" value="ECO:0007669"/>
    <property type="project" value="UniProtKB-UniPathway"/>
</dbReference>
<dbReference type="Gene3D" id="3.20.20.70">
    <property type="entry name" value="Aldolase class I"/>
    <property type="match status" value="1"/>
</dbReference>
<protein>
    <recommendedName>
        <fullName evidence="4">biotin synthase</fullName>
        <ecNumber evidence="4">2.8.1.6</ecNumber>
    </recommendedName>
</protein>
<keyword evidence="12" id="KW-0411">Iron-sulfur</keyword>
<evidence type="ECO:0000256" key="12">
    <source>
        <dbReference type="ARBA" id="ARBA00023014"/>
    </source>
</evidence>
<evidence type="ECO:0000256" key="14">
    <source>
        <dbReference type="ARBA" id="ARBA00034078"/>
    </source>
</evidence>
<keyword evidence="9" id="KW-0479">Metal-binding</keyword>
<dbReference type="InterPro" id="IPR006638">
    <property type="entry name" value="Elp3/MiaA/NifB-like_rSAM"/>
</dbReference>
<evidence type="ECO:0000256" key="15">
    <source>
        <dbReference type="SAM" id="MobiDB-lite"/>
    </source>
</evidence>
<comment type="similarity">
    <text evidence="3">Belongs to the radical SAM superfamily. Biotin synthase family.</text>
</comment>
<dbReference type="UniPathway" id="UPA00078">
    <property type="reaction ID" value="UER00162"/>
</dbReference>
<keyword evidence="18" id="KW-1185">Reference proteome</keyword>
<dbReference type="SFLD" id="SFLDS00029">
    <property type="entry name" value="Radical_SAM"/>
    <property type="match status" value="1"/>
</dbReference>
<dbReference type="SFLD" id="SFLDF00272">
    <property type="entry name" value="biotin_synthase"/>
    <property type="match status" value="1"/>
</dbReference>
<evidence type="ECO:0000256" key="8">
    <source>
        <dbReference type="ARBA" id="ARBA00022714"/>
    </source>
</evidence>
<sequence length="408" mass="44748">MAHRTIIRPVAFSLVSARHASARILRSFSTVIDGPVHSTVRPSPPSPSSSVFQDAIQAVSPRTNWTREEISEVYNTPLMELTYASATVHRRFHSPEAIQMCTLMNIKTGGCSEDCSYCAQSSRYDTGLKASKMVNVQSVLEAARIAKENGSSRFCMGAAWRDMRGRKTNLRNIKEMVIGVRNLGMEACVTLGMIDAEQAKELKAAGLTAYNHNVDTSREHYPSVITTRTYDERLATIKNVSEAGIHVCTGGILGLGEKPEDHVGLIHTVATLPAHPESFPVNALVPIKGTPLGDSQAIKFDAILRTIATARLVLPTTIIRLAAGRHTMREEKQIMCFQAGANAVFTGEKMLTTACNGWDEDKEMFDRWGLRPMESHETIQGQQETAKSTDGSVMVEAKTHERASSSMQ</sequence>
<feature type="compositionally biased region" description="Polar residues" evidence="15">
    <location>
        <begin position="378"/>
        <end position="391"/>
    </location>
</feature>
<dbReference type="FunFam" id="3.20.20.70:FF:000011">
    <property type="entry name" value="Biotin synthase"/>
    <property type="match status" value="1"/>
</dbReference>
<evidence type="ECO:0000259" key="16">
    <source>
        <dbReference type="PROSITE" id="PS51918"/>
    </source>
</evidence>
<evidence type="ECO:0000256" key="7">
    <source>
        <dbReference type="ARBA" id="ARBA00022691"/>
    </source>
</evidence>
<keyword evidence="7" id="KW-0949">S-adenosyl-L-methionine</keyword>
<dbReference type="SMART" id="SM00729">
    <property type="entry name" value="Elp3"/>
    <property type="match status" value="1"/>
</dbReference>
<dbReference type="InterPro" id="IPR058240">
    <property type="entry name" value="rSAM_sf"/>
</dbReference>
<keyword evidence="10" id="KW-0093">Biotin biosynthesis</keyword>
<evidence type="ECO:0000256" key="3">
    <source>
        <dbReference type="ARBA" id="ARBA00010765"/>
    </source>
</evidence>
<evidence type="ECO:0000256" key="4">
    <source>
        <dbReference type="ARBA" id="ARBA00012236"/>
    </source>
</evidence>
<dbReference type="CDD" id="cd01335">
    <property type="entry name" value="Radical_SAM"/>
    <property type="match status" value="1"/>
</dbReference>
<dbReference type="HAMAP" id="MF_01694">
    <property type="entry name" value="BioB"/>
    <property type="match status" value="1"/>
</dbReference>
<organism evidence="17 18">
    <name type="scientific">Lophiostoma macrostomum CBS 122681</name>
    <dbReference type="NCBI Taxonomy" id="1314788"/>
    <lineage>
        <taxon>Eukaryota</taxon>
        <taxon>Fungi</taxon>
        <taxon>Dikarya</taxon>
        <taxon>Ascomycota</taxon>
        <taxon>Pezizomycotina</taxon>
        <taxon>Dothideomycetes</taxon>
        <taxon>Pleosporomycetidae</taxon>
        <taxon>Pleosporales</taxon>
        <taxon>Lophiostomataceae</taxon>
        <taxon>Lophiostoma</taxon>
    </lineage>
</organism>
<dbReference type="InterPro" id="IPR002684">
    <property type="entry name" value="Biotin_synth/BioAB"/>
</dbReference>
<evidence type="ECO:0000256" key="1">
    <source>
        <dbReference type="ARBA" id="ARBA00001966"/>
    </source>
</evidence>
<dbReference type="PROSITE" id="PS51918">
    <property type="entry name" value="RADICAL_SAM"/>
    <property type="match status" value="1"/>
</dbReference>
<keyword evidence="8" id="KW-0001">2Fe-2S</keyword>
<accession>A0A6A6SUL7</accession>
<reference evidence="17" key="1">
    <citation type="journal article" date="2020" name="Stud. Mycol.">
        <title>101 Dothideomycetes genomes: a test case for predicting lifestyles and emergence of pathogens.</title>
        <authorList>
            <person name="Haridas S."/>
            <person name="Albert R."/>
            <person name="Binder M."/>
            <person name="Bloem J."/>
            <person name="Labutti K."/>
            <person name="Salamov A."/>
            <person name="Andreopoulos B."/>
            <person name="Baker S."/>
            <person name="Barry K."/>
            <person name="Bills G."/>
            <person name="Bluhm B."/>
            <person name="Cannon C."/>
            <person name="Castanera R."/>
            <person name="Culley D."/>
            <person name="Daum C."/>
            <person name="Ezra D."/>
            <person name="Gonzalez J."/>
            <person name="Henrissat B."/>
            <person name="Kuo A."/>
            <person name="Liang C."/>
            <person name="Lipzen A."/>
            <person name="Lutzoni F."/>
            <person name="Magnuson J."/>
            <person name="Mondo S."/>
            <person name="Nolan M."/>
            <person name="Ohm R."/>
            <person name="Pangilinan J."/>
            <person name="Park H.-J."/>
            <person name="Ramirez L."/>
            <person name="Alfaro M."/>
            <person name="Sun H."/>
            <person name="Tritt A."/>
            <person name="Yoshinaga Y."/>
            <person name="Zwiers L.-H."/>
            <person name="Turgeon B."/>
            <person name="Goodwin S."/>
            <person name="Spatafora J."/>
            <person name="Crous P."/>
            <person name="Grigoriev I."/>
        </authorList>
    </citation>
    <scope>NUCLEOTIDE SEQUENCE</scope>
    <source>
        <strain evidence="17">CBS 122681</strain>
    </source>
</reference>
<dbReference type="NCBIfam" id="TIGR00433">
    <property type="entry name" value="bioB"/>
    <property type="match status" value="1"/>
</dbReference>
<dbReference type="SFLD" id="SFLDG01278">
    <property type="entry name" value="biotin_synthase_like"/>
    <property type="match status" value="1"/>
</dbReference>
<dbReference type="InterPro" id="IPR013785">
    <property type="entry name" value="Aldolase_TIM"/>
</dbReference>
<feature type="region of interest" description="Disordered" evidence="15">
    <location>
        <begin position="375"/>
        <end position="408"/>
    </location>
</feature>
<comment type="pathway">
    <text evidence="2">Cofactor biosynthesis; biotin biosynthesis; biotin from 7,8-diaminononanoate: step 2/2.</text>
</comment>
<dbReference type="Proteomes" id="UP000799324">
    <property type="component" value="Unassembled WGS sequence"/>
</dbReference>
<feature type="domain" description="Radical SAM core" evidence="16">
    <location>
        <begin position="96"/>
        <end position="325"/>
    </location>
</feature>
<gene>
    <name evidence="17" type="ORF">K491DRAFT_665501</name>
</gene>
<dbReference type="InterPro" id="IPR010722">
    <property type="entry name" value="BATS_dom"/>
</dbReference>
<name>A0A6A6SUL7_9PLEO</name>
<evidence type="ECO:0000313" key="17">
    <source>
        <dbReference type="EMBL" id="KAF2651456.1"/>
    </source>
</evidence>
<evidence type="ECO:0000256" key="11">
    <source>
        <dbReference type="ARBA" id="ARBA00023004"/>
    </source>
</evidence>
<keyword evidence="13" id="KW-0496">Mitochondrion</keyword>
<keyword evidence="6" id="KW-0808">Transferase</keyword>
<evidence type="ECO:0000256" key="9">
    <source>
        <dbReference type="ARBA" id="ARBA00022723"/>
    </source>
</evidence>